<keyword evidence="3" id="KW-1185">Reference proteome</keyword>
<dbReference type="PANTHER" id="PTHR38418">
    <property type="entry name" value="SUGAR ISOMERASE, KPSF/GUTQ (AFU_ORTHOLOGUE AFUA_6G08860)"/>
    <property type="match status" value="1"/>
</dbReference>
<dbReference type="PANTHER" id="PTHR38418:SF2">
    <property type="entry name" value="SUGAR ISOMERASE, KPSF_GUTQ (AFU_ORTHOLOGUE AFUA_6G08860)"/>
    <property type="match status" value="1"/>
</dbReference>
<evidence type="ECO:0000313" key="2">
    <source>
        <dbReference type="EMBL" id="PKG25264.1"/>
    </source>
</evidence>
<dbReference type="SUPFAM" id="SSF53697">
    <property type="entry name" value="SIS domain"/>
    <property type="match status" value="1"/>
</dbReference>
<dbReference type="GO" id="GO:0097367">
    <property type="term" value="F:carbohydrate derivative binding"/>
    <property type="evidence" value="ECO:0007669"/>
    <property type="project" value="InterPro"/>
</dbReference>
<dbReference type="CDD" id="cd05014">
    <property type="entry name" value="SIS_Kpsf"/>
    <property type="match status" value="1"/>
</dbReference>
<dbReference type="GO" id="GO:0016853">
    <property type="term" value="F:isomerase activity"/>
    <property type="evidence" value="ECO:0007669"/>
    <property type="project" value="UniProtKB-KW"/>
</dbReference>
<reference evidence="2 3" key="1">
    <citation type="journal article" date="2003" name="Int. J. Syst. Evol. Microbiol.">
        <title>Bacillus nealsonii sp. nov., isolated from a spacecraft-assembly facility, whose spores are gamma-radiation resistant.</title>
        <authorList>
            <person name="Venkateswaran K."/>
            <person name="Kempf M."/>
            <person name="Chen F."/>
            <person name="Satomi M."/>
            <person name="Nicholson W."/>
            <person name="Kern R."/>
        </authorList>
    </citation>
    <scope>NUCLEOTIDE SEQUENCE [LARGE SCALE GENOMIC DNA]</scope>
    <source>
        <strain evidence="2 3">FO-92</strain>
    </source>
</reference>
<gene>
    <name evidence="2" type="ORF">CWS01_01965</name>
</gene>
<accession>A0A2N0Z705</accession>
<dbReference type="InterPro" id="IPR046348">
    <property type="entry name" value="SIS_dom_sf"/>
</dbReference>
<dbReference type="InterPro" id="IPR035474">
    <property type="entry name" value="SIS_Kpsf"/>
</dbReference>
<dbReference type="Pfam" id="PF01380">
    <property type="entry name" value="SIS"/>
    <property type="match status" value="1"/>
</dbReference>
<evidence type="ECO:0000259" key="1">
    <source>
        <dbReference type="PROSITE" id="PS51464"/>
    </source>
</evidence>
<dbReference type="AlphaFoldDB" id="A0A2N0Z705"/>
<dbReference type="OrthoDB" id="9762536at2"/>
<dbReference type="RefSeq" id="WP_101175369.1">
    <property type="nucleotide sequence ID" value="NZ_PISE01000004.1"/>
</dbReference>
<dbReference type="GO" id="GO:1901135">
    <property type="term" value="P:carbohydrate derivative metabolic process"/>
    <property type="evidence" value="ECO:0007669"/>
    <property type="project" value="InterPro"/>
</dbReference>
<comment type="caution">
    <text evidence="2">The sequence shown here is derived from an EMBL/GenBank/DDBJ whole genome shotgun (WGS) entry which is preliminary data.</text>
</comment>
<dbReference type="InterPro" id="IPR001347">
    <property type="entry name" value="SIS_dom"/>
</dbReference>
<feature type="domain" description="SIS" evidence="1">
    <location>
        <begin position="35"/>
        <end position="178"/>
    </location>
</feature>
<organism evidence="2 3">
    <name type="scientific">Niallia nealsonii</name>
    <dbReference type="NCBI Taxonomy" id="115979"/>
    <lineage>
        <taxon>Bacteria</taxon>
        <taxon>Bacillati</taxon>
        <taxon>Bacillota</taxon>
        <taxon>Bacilli</taxon>
        <taxon>Bacillales</taxon>
        <taxon>Bacillaceae</taxon>
        <taxon>Niallia</taxon>
    </lineage>
</organism>
<dbReference type="EMBL" id="PISE01000004">
    <property type="protein sequence ID" value="PKG25264.1"/>
    <property type="molecule type" value="Genomic_DNA"/>
</dbReference>
<evidence type="ECO:0000313" key="3">
    <source>
        <dbReference type="Proteomes" id="UP000233375"/>
    </source>
</evidence>
<dbReference type="PROSITE" id="PS51464">
    <property type="entry name" value="SIS"/>
    <property type="match status" value="1"/>
</dbReference>
<dbReference type="Gene3D" id="3.40.50.10490">
    <property type="entry name" value="Glucose-6-phosphate isomerase like protein, domain 1"/>
    <property type="match status" value="1"/>
</dbReference>
<name>A0A2N0Z705_9BACI</name>
<sequence>MAAERWEYVENTLLIESETIKDLISDVSKEAVFQVIEEIKACKGRVVVAGCGTSGVAAKKIVHSLCCIERPAYYLNPSDAVHGQLGLVQEEDLIILLSKGGKTSEIASLIPALKSKNVKMIAVTENVDSIIAKEADIILKVQVKREPCPFNMLATASTLAVISLFDAITISLMHEMNYTKDQFAVIHPGGAVGEQLLNKSR</sequence>
<protein>
    <submittedName>
        <fullName evidence="2">Phosphosugar isomerase</fullName>
    </submittedName>
</protein>
<proteinExistence type="predicted"/>
<keyword evidence="2" id="KW-0413">Isomerase</keyword>
<dbReference type="Proteomes" id="UP000233375">
    <property type="component" value="Unassembled WGS sequence"/>
</dbReference>